<dbReference type="EMBL" id="JBHULZ010000041">
    <property type="protein sequence ID" value="MFD2698072.1"/>
    <property type="molecule type" value="Genomic_DNA"/>
</dbReference>
<dbReference type="Gene3D" id="1.25.40.10">
    <property type="entry name" value="Tetratricopeptide repeat domain"/>
    <property type="match status" value="3"/>
</dbReference>
<dbReference type="Proteomes" id="UP001597357">
    <property type="component" value="Unassembled WGS sequence"/>
</dbReference>
<evidence type="ECO:0000313" key="1">
    <source>
        <dbReference type="EMBL" id="MFD2698072.1"/>
    </source>
</evidence>
<protein>
    <submittedName>
        <fullName evidence="1">Tetratricopeptide repeat protein</fullName>
    </submittedName>
</protein>
<dbReference type="RefSeq" id="WP_379047031.1">
    <property type="nucleotide sequence ID" value="NZ_JBHULZ010000041.1"/>
</dbReference>
<comment type="caution">
    <text evidence="1">The sequence shown here is derived from an EMBL/GenBank/DDBJ whole genome shotgun (WGS) entry which is preliminary data.</text>
</comment>
<gene>
    <name evidence="1" type="ORF">ACFSQ0_08720</name>
</gene>
<dbReference type="SUPFAM" id="SSF48452">
    <property type="entry name" value="TPR-like"/>
    <property type="match status" value="2"/>
</dbReference>
<dbReference type="Pfam" id="PF14559">
    <property type="entry name" value="TPR_19"/>
    <property type="match status" value="1"/>
</dbReference>
<reference evidence="2" key="1">
    <citation type="journal article" date="2019" name="Int. J. Syst. Evol. Microbiol.">
        <title>The Global Catalogue of Microorganisms (GCM) 10K type strain sequencing project: providing services to taxonomists for standard genome sequencing and annotation.</title>
        <authorList>
            <consortium name="The Broad Institute Genomics Platform"/>
            <consortium name="The Broad Institute Genome Sequencing Center for Infectious Disease"/>
            <person name="Wu L."/>
            <person name="Ma J."/>
        </authorList>
    </citation>
    <scope>NUCLEOTIDE SEQUENCE [LARGE SCALE GENOMIC DNA]</scope>
    <source>
        <strain evidence="2">KCTC 42255</strain>
    </source>
</reference>
<accession>A0ABW5SFW7</accession>
<evidence type="ECO:0000313" key="2">
    <source>
        <dbReference type="Proteomes" id="UP001597357"/>
    </source>
</evidence>
<sequence>MKQYAIGLFMCSLFTVIGVQQKFYAQKSPIVSDSINQANLGQVNDEFQELFFDALAQKAILNHEQAINLLLKAKKFNRSLAVDLELGKNYFALKDYKEAENSLQLLLQKYPQKREAKSLLFQVYLKTNQYKKAIPLAQDFAKKNNLFYEDLANLYLLTNNYEAALESIDYLNLQEGYSEYRENFKKKIFQKAPASLKEIYLRNYIDRHTGEEDAYLVLMQFYQEQNELDKMMQVAQKLLRVNANAPAAHYALYKQYLKDRKFDQAIASIKKVIKNVDNLTIKKRVLQDFAKFVQQQPQYKDEFLALVETEIEREANSELVAKYMVDENQLAAFKHYTSKLQEDPYHFETLKNVLILAQKLNKYEVLLEVSQQAIDVYPSQAFFYYTLGWGQLNTLKLKAAEKNLLISLDLVVNNPNLQADIYRALINYYQDMNNSEKVQSYKNQLQNLKNR</sequence>
<organism evidence="1 2">
    <name type="scientific">Mesonia sediminis</name>
    <dbReference type="NCBI Taxonomy" id="1703946"/>
    <lineage>
        <taxon>Bacteria</taxon>
        <taxon>Pseudomonadati</taxon>
        <taxon>Bacteroidota</taxon>
        <taxon>Flavobacteriia</taxon>
        <taxon>Flavobacteriales</taxon>
        <taxon>Flavobacteriaceae</taxon>
        <taxon>Mesonia</taxon>
    </lineage>
</organism>
<dbReference type="InterPro" id="IPR011990">
    <property type="entry name" value="TPR-like_helical_dom_sf"/>
</dbReference>
<proteinExistence type="predicted"/>
<name>A0ABW5SFW7_9FLAO</name>
<keyword evidence="2" id="KW-1185">Reference proteome</keyword>